<evidence type="ECO:0000256" key="6">
    <source>
        <dbReference type="ARBA" id="ARBA00022840"/>
    </source>
</evidence>
<feature type="binding site" evidence="8">
    <location>
        <position position="281"/>
    </location>
    <ligand>
        <name>ATP</name>
        <dbReference type="ChEBI" id="CHEBI:30616"/>
    </ligand>
</feature>
<feature type="binding site" evidence="8">
    <location>
        <position position="194"/>
    </location>
    <ligand>
        <name>ATP</name>
        <dbReference type="ChEBI" id="CHEBI:30616"/>
    </ligand>
</feature>
<feature type="binding site" evidence="8">
    <location>
        <position position="137"/>
    </location>
    <ligand>
        <name>ATP</name>
        <dbReference type="ChEBI" id="CHEBI:30616"/>
    </ligand>
</feature>
<comment type="catalytic activity">
    <reaction evidence="8">
        <text>L-histidyl-[protein] + UTP = N(tele)-(5'-uridylyl)-L-histidyl-[protein] + diphosphate</text>
        <dbReference type="Rhea" id="RHEA:83891"/>
        <dbReference type="Rhea" id="RHEA-COMP:9745"/>
        <dbReference type="Rhea" id="RHEA-COMP:20239"/>
        <dbReference type="ChEBI" id="CHEBI:29979"/>
        <dbReference type="ChEBI" id="CHEBI:33019"/>
        <dbReference type="ChEBI" id="CHEBI:46398"/>
        <dbReference type="ChEBI" id="CHEBI:233474"/>
    </reaction>
</comment>
<comment type="function">
    <text evidence="8">Nucleotidyltransferase involved in the post-translational modification of proteins. It can catalyze the addition of adenosine monophosphate (AMP) or uridine monophosphate (UMP) to a protein, resulting in modifications known as AMPylation and UMPylation.</text>
</comment>
<evidence type="ECO:0000256" key="1">
    <source>
        <dbReference type="ARBA" id="ARBA00009747"/>
    </source>
</evidence>
<feature type="binding site" evidence="8">
    <location>
        <position position="272"/>
    </location>
    <ligand>
        <name>Mg(2+)</name>
        <dbReference type="ChEBI" id="CHEBI:18420"/>
    </ligand>
</feature>
<feature type="binding site" evidence="8">
    <location>
        <position position="281"/>
    </location>
    <ligand>
        <name>Mg(2+)</name>
        <dbReference type="ChEBI" id="CHEBI:18420"/>
    </ligand>
</feature>
<dbReference type="PANTHER" id="PTHR32057">
    <property type="entry name" value="PROTEIN ADENYLYLTRANSFERASE SELO, MITOCHONDRIAL"/>
    <property type="match status" value="1"/>
</dbReference>
<feature type="binding site" evidence="8">
    <location>
        <position position="104"/>
    </location>
    <ligand>
        <name>ATP</name>
        <dbReference type="ChEBI" id="CHEBI:30616"/>
    </ligand>
</feature>
<dbReference type="HAMAP" id="MF_00692">
    <property type="entry name" value="SelO"/>
    <property type="match status" value="1"/>
</dbReference>
<dbReference type="EC" id="2.7.7.-" evidence="8"/>
<comment type="catalytic activity">
    <reaction evidence="8">
        <text>L-seryl-[protein] + ATP = 3-O-(5'-adenylyl)-L-seryl-[protein] + diphosphate</text>
        <dbReference type="Rhea" id="RHEA:58120"/>
        <dbReference type="Rhea" id="RHEA-COMP:9863"/>
        <dbReference type="Rhea" id="RHEA-COMP:15073"/>
        <dbReference type="ChEBI" id="CHEBI:29999"/>
        <dbReference type="ChEBI" id="CHEBI:30616"/>
        <dbReference type="ChEBI" id="CHEBI:33019"/>
        <dbReference type="ChEBI" id="CHEBI:142516"/>
        <dbReference type="EC" id="2.7.7.108"/>
    </reaction>
</comment>
<comment type="catalytic activity">
    <reaction evidence="8">
        <text>L-threonyl-[protein] + ATP = 3-O-(5'-adenylyl)-L-threonyl-[protein] + diphosphate</text>
        <dbReference type="Rhea" id="RHEA:54292"/>
        <dbReference type="Rhea" id="RHEA-COMP:11060"/>
        <dbReference type="Rhea" id="RHEA-COMP:13847"/>
        <dbReference type="ChEBI" id="CHEBI:30013"/>
        <dbReference type="ChEBI" id="CHEBI:30616"/>
        <dbReference type="ChEBI" id="CHEBI:33019"/>
        <dbReference type="ChEBI" id="CHEBI:138113"/>
        <dbReference type="EC" id="2.7.7.108"/>
    </reaction>
</comment>
<comment type="caution">
    <text evidence="9">The sequence shown here is derived from an EMBL/GenBank/DDBJ whole genome shotgun (WGS) entry which is preliminary data.</text>
</comment>
<keyword evidence="3 8" id="KW-0548">Nucleotidyltransferase</keyword>
<feature type="binding site" evidence="8">
    <location>
        <position position="103"/>
    </location>
    <ligand>
        <name>ATP</name>
        <dbReference type="ChEBI" id="CHEBI:30616"/>
    </ligand>
</feature>
<dbReference type="NCBIfam" id="NF000658">
    <property type="entry name" value="PRK00029.1"/>
    <property type="match status" value="1"/>
</dbReference>
<dbReference type="Proteomes" id="UP000626370">
    <property type="component" value="Unassembled WGS sequence"/>
</dbReference>
<feature type="binding site" evidence="8">
    <location>
        <position position="201"/>
    </location>
    <ligand>
        <name>ATP</name>
        <dbReference type="ChEBI" id="CHEBI:30616"/>
    </ligand>
</feature>
<keyword evidence="2 8" id="KW-0808">Transferase</keyword>
<keyword evidence="5 8" id="KW-0547">Nucleotide-binding</keyword>
<feature type="active site" description="Proton acceptor" evidence="8">
    <location>
        <position position="271"/>
    </location>
</feature>
<gene>
    <name evidence="8" type="primary">ydiU</name>
    <name evidence="8" type="synonym">selO</name>
    <name evidence="9" type="ORF">GCM10011501_06840</name>
</gene>
<evidence type="ECO:0000256" key="3">
    <source>
        <dbReference type="ARBA" id="ARBA00022695"/>
    </source>
</evidence>
<evidence type="ECO:0000256" key="5">
    <source>
        <dbReference type="ARBA" id="ARBA00022741"/>
    </source>
</evidence>
<comment type="cofactor">
    <cofactor evidence="8">
        <name>Mg(2+)</name>
        <dbReference type="ChEBI" id="CHEBI:18420"/>
    </cofactor>
    <cofactor evidence="8">
        <name>Mn(2+)</name>
        <dbReference type="ChEBI" id="CHEBI:29035"/>
    </cofactor>
</comment>
<accession>A0ABQ3IF51</accession>
<keyword evidence="6 8" id="KW-0067">ATP-binding</keyword>
<reference evidence="10" key="1">
    <citation type="journal article" date="2019" name="Int. J. Syst. Evol. Microbiol.">
        <title>The Global Catalogue of Microorganisms (GCM) 10K type strain sequencing project: providing services to taxonomists for standard genome sequencing and annotation.</title>
        <authorList>
            <consortium name="The Broad Institute Genomics Platform"/>
            <consortium name="The Broad Institute Genome Sequencing Center for Infectious Disease"/>
            <person name="Wu L."/>
            <person name="Ma J."/>
        </authorList>
    </citation>
    <scope>NUCLEOTIDE SEQUENCE [LARGE SCALE GENOMIC DNA]</scope>
    <source>
        <strain evidence="10">CGMCC 1.15922</strain>
    </source>
</reference>
<dbReference type="InterPro" id="IPR003846">
    <property type="entry name" value="SelO"/>
</dbReference>
<evidence type="ECO:0000313" key="10">
    <source>
        <dbReference type="Proteomes" id="UP000626370"/>
    </source>
</evidence>
<evidence type="ECO:0000256" key="8">
    <source>
        <dbReference type="HAMAP-Rule" id="MF_00692"/>
    </source>
</evidence>
<feature type="binding site" evidence="8">
    <location>
        <position position="124"/>
    </location>
    <ligand>
        <name>ATP</name>
        <dbReference type="ChEBI" id="CHEBI:30616"/>
    </ligand>
</feature>
<sequence>MTTINLVFDNQFLKHFPVDEVTENYPRQVSQAYSWATPKKTAEPKLIAVTQTLASDIGFNLDENLALFTDVLSGNALLEGMQPYAMNYGGHQFGHWAGQLGDGRAINLGQVKTQKSGLLTLQLKGAGPTPYSRTADGLAVLRSSVREFLCSEAMYHLGIPTTRALSLCLTGDDVIRDMFYNGNAKAEPGAVVCRVSKSFLRFGCFQLPASRKDTRLLKQLVDFSITQNFPHIGEPCKATYIEWFKEVSESTCQLIVHWMRVGFVHGVMNTDNLSIIGETIDYGPYGWIDNFDLNWTPNTTDSQGKRYCFGAQAEIGQWNLFQLANAIYPLIGDAEPLNQILNDYAERYQQRWRNMMASKLGFECYINDEDDILFIELEKIMTSLEIDMTLFYRVLATATAENSIDALRFFNDCFYQPEKLEQTDKLRFVEWLANYFKRLEKNKEDHNQRKQNMNSVNPKYVLRNYISQQAIEQAEQGDYELLNTLQIVFKRPYDEQPEFEEFAAKRPQWAKNKAGCSMLSCSS</sequence>
<proteinExistence type="inferred from homology"/>
<keyword evidence="10" id="KW-1185">Reference proteome</keyword>
<feature type="binding site" evidence="8">
    <location>
        <position position="101"/>
    </location>
    <ligand>
        <name>ATP</name>
        <dbReference type="ChEBI" id="CHEBI:30616"/>
    </ligand>
</feature>
<keyword evidence="7 8" id="KW-0460">Magnesium</keyword>
<organism evidence="9 10">
    <name type="scientific">Thalassotalea profundi</name>
    <dbReference type="NCBI Taxonomy" id="2036687"/>
    <lineage>
        <taxon>Bacteria</taxon>
        <taxon>Pseudomonadati</taxon>
        <taxon>Pseudomonadota</taxon>
        <taxon>Gammaproteobacteria</taxon>
        <taxon>Alteromonadales</taxon>
        <taxon>Colwelliaceae</taxon>
        <taxon>Thalassotalea</taxon>
    </lineage>
</organism>
<dbReference type="EC" id="2.7.7.108" evidence="8"/>
<keyword evidence="8" id="KW-0464">Manganese</keyword>
<comment type="similarity">
    <text evidence="1 8">Belongs to the SELO family.</text>
</comment>
<dbReference type="PANTHER" id="PTHR32057:SF14">
    <property type="entry name" value="PROTEIN ADENYLYLTRANSFERASE SELO, MITOCHONDRIAL"/>
    <property type="match status" value="1"/>
</dbReference>
<dbReference type="RefSeq" id="WP_189376699.1">
    <property type="nucleotide sequence ID" value="NZ_BNAH01000002.1"/>
</dbReference>
<comment type="catalytic activity">
    <reaction evidence="8">
        <text>L-tyrosyl-[protein] + UTP = O-(5'-uridylyl)-L-tyrosyl-[protein] + diphosphate</text>
        <dbReference type="Rhea" id="RHEA:83887"/>
        <dbReference type="Rhea" id="RHEA-COMP:10136"/>
        <dbReference type="Rhea" id="RHEA-COMP:20238"/>
        <dbReference type="ChEBI" id="CHEBI:33019"/>
        <dbReference type="ChEBI" id="CHEBI:46398"/>
        <dbReference type="ChEBI" id="CHEBI:46858"/>
        <dbReference type="ChEBI" id="CHEBI:90602"/>
    </reaction>
</comment>
<comment type="catalytic activity">
    <reaction evidence="8">
        <text>L-tyrosyl-[protein] + ATP = O-(5'-adenylyl)-L-tyrosyl-[protein] + diphosphate</text>
        <dbReference type="Rhea" id="RHEA:54288"/>
        <dbReference type="Rhea" id="RHEA-COMP:10136"/>
        <dbReference type="Rhea" id="RHEA-COMP:13846"/>
        <dbReference type="ChEBI" id="CHEBI:30616"/>
        <dbReference type="ChEBI" id="CHEBI:33019"/>
        <dbReference type="ChEBI" id="CHEBI:46858"/>
        <dbReference type="ChEBI" id="CHEBI:83624"/>
        <dbReference type="EC" id="2.7.7.108"/>
    </reaction>
</comment>
<evidence type="ECO:0000256" key="2">
    <source>
        <dbReference type="ARBA" id="ARBA00022679"/>
    </source>
</evidence>
<dbReference type="Pfam" id="PF02696">
    <property type="entry name" value="SelO"/>
    <property type="match status" value="1"/>
</dbReference>
<feature type="binding site" evidence="8">
    <location>
        <position position="136"/>
    </location>
    <ligand>
        <name>ATP</name>
        <dbReference type="ChEBI" id="CHEBI:30616"/>
    </ligand>
</feature>
<protein>
    <recommendedName>
        <fullName evidence="8">Protein nucleotidyltransferase YdiU</fullName>
        <ecNumber evidence="8">2.7.7.-</ecNumber>
    </recommendedName>
    <alternativeName>
        <fullName evidence="8">Protein adenylyltransferase YdiU</fullName>
        <ecNumber evidence="8">2.7.7.108</ecNumber>
    </alternativeName>
    <alternativeName>
        <fullName evidence="8">Protein uridylyltransferase YdiU</fullName>
        <ecNumber evidence="8">2.7.7.-</ecNumber>
    </alternativeName>
</protein>
<name>A0ABQ3IF51_9GAMM</name>
<evidence type="ECO:0000313" key="9">
    <source>
        <dbReference type="EMBL" id="GHE81333.1"/>
    </source>
</evidence>
<dbReference type="EMBL" id="BNAH01000002">
    <property type="protein sequence ID" value="GHE81333.1"/>
    <property type="molecule type" value="Genomic_DNA"/>
</dbReference>
<comment type="catalytic activity">
    <reaction evidence="8">
        <text>L-seryl-[protein] + UTP = O-(5'-uridylyl)-L-seryl-[protein] + diphosphate</text>
        <dbReference type="Rhea" id="RHEA:64604"/>
        <dbReference type="Rhea" id="RHEA-COMP:9863"/>
        <dbReference type="Rhea" id="RHEA-COMP:16635"/>
        <dbReference type="ChEBI" id="CHEBI:29999"/>
        <dbReference type="ChEBI" id="CHEBI:33019"/>
        <dbReference type="ChEBI" id="CHEBI:46398"/>
        <dbReference type="ChEBI" id="CHEBI:156051"/>
    </reaction>
</comment>
<evidence type="ECO:0000256" key="7">
    <source>
        <dbReference type="ARBA" id="ARBA00022842"/>
    </source>
</evidence>
<evidence type="ECO:0000256" key="4">
    <source>
        <dbReference type="ARBA" id="ARBA00022723"/>
    </source>
</evidence>
<keyword evidence="4 8" id="KW-0479">Metal-binding</keyword>